<comment type="subcellular location">
    <subcellularLocation>
        <location evidence="2">Membrane</location>
        <topology evidence="2">Multi-pass membrane protein</topology>
    </subcellularLocation>
</comment>
<dbReference type="InterPro" id="IPR044878">
    <property type="entry name" value="UbiA_sf"/>
</dbReference>
<evidence type="ECO:0000256" key="7">
    <source>
        <dbReference type="ARBA" id="ARBA00023136"/>
    </source>
</evidence>
<feature type="transmembrane region" description="Helical" evidence="8">
    <location>
        <begin position="60"/>
        <end position="79"/>
    </location>
</feature>
<organism evidence="9 10">
    <name type="scientific">Marasmiellus scandens</name>
    <dbReference type="NCBI Taxonomy" id="2682957"/>
    <lineage>
        <taxon>Eukaryota</taxon>
        <taxon>Fungi</taxon>
        <taxon>Dikarya</taxon>
        <taxon>Basidiomycota</taxon>
        <taxon>Agaricomycotina</taxon>
        <taxon>Agaricomycetes</taxon>
        <taxon>Agaricomycetidae</taxon>
        <taxon>Agaricales</taxon>
        <taxon>Marasmiineae</taxon>
        <taxon>Omphalotaceae</taxon>
        <taxon>Marasmiellus</taxon>
    </lineage>
</organism>
<comment type="cofactor">
    <cofactor evidence="1">
        <name>Mg(2+)</name>
        <dbReference type="ChEBI" id="CHEBI:18420"/>
    </cofactor>
</comment>
<evidence type="ECO:0000313" key="10">
    <source>
        <dbReference type="Proteomes" id="UP001498398"/>
    </source>
</evidence>
<dbReference type="InterPro" id="IPR039653">
    <property type="entry name" value="Prenyltransferase"/>
</dbReference>
<dbReference type="Gene3D" id="1.10.357.140">
    <property type="entry name" value="UbiA prenyltransferase"/>
    <property type="match status" value="1"/>
</dbReference>
<keyword evidence="5 8" id="KW-0812">Transmembrane</keyword>
<dbReference type="InterPro" id="IPR030470">
    <property type="entry name" value="UbiA_prenylTrfase_CS"/>
</dbReference>
<reference evidence="9 10" key="1">
    <citation type="submission" date="2024-01" db="EMBL/GenBank/DDBJ databases">
        <title>A draft genome for the cacao thread blight pathogen Marasmiellus scandens.</title>
        <authorList>
            <person name="Baruah I.K."/>
            <person name="Leung J."/>
            <person name="Bukari Y."/>
            <person name="Amoako-Attah I."/>
            <person name="Meinhardt L.W."/>
            <person name="Bailey B.A."/>
            <person name="Cohen S.P."/>
        </authorList>
    </citation>
    <scope>NUCLEOTIDE SEQUENCE [LARGE SCALE GENOMIC DNA]</scope>
    <source>
        <strain evidence="9 10">GH-19</strain>
    </source>
</reference>
<evidence type="ECO:0000256" key="5">
    <source>
        <dbReference type="ARBA" id="ARBA00022692"/>
    </source>
</evidence>
<evidence type="ECO:0000256" key="3">
    <source>
        <dbReference type="ARBA" id="ARBA00005985"/>
    </source>
</evidence>
<name>A0ABR1J1S7_9AGAR</name>
<keyword evidence="4" id="KW-0808">Transferase</keyword>
<keyword evidence="10" id="KW-1185">Reference proteome</keyword>
<dbReference type="InterPro" id="IPR000537">
    <property type="entry name" value="UbiA_prenyltransferase"/>
</dbReference>
<dbReference type="PROSITE" id="PS00943">
    <property type="entry name" value="UBIA"/>
    <property type="match status" value="1"/>
</dbReference>
<feature type="transmembrane region" description="Helical" evidence="8">
    <location>
        <begin position="88"/>
        <end position="105"/>
    </location>
</feature>
<gene>
    <name evidence="9" type="ORF">VKT23_014355</name>
</gene>
<sequence>MRSSACTVNDIFDRNMDAGVERTKNRPLPSGRVSLFAATAFLSFQYIIGITFFYFTVSDLALWIALAQLLPIFAIYPLLKRVTYWPQAWLGFAMNFGFVTAWVSTTDCLNWPLLCAAMIACWCWTMLYG</sequence>
<evidence type="ECO:0000313" key="9">
    <source>
        <dbReference type="EMBL" id="KAK7446660.1"/>
    </source>
</evidence>
<comment type="caution">
    <text evidence="9">The sequence shown here is derived from an EMBL/GenBank/DDBJ whole genome shotgun (WGS) entry which is preliminary data.</text>
</comment>
<evidence type="ECO:0000256" key="2">
    <source>
        <dbReference type="ARBA" id="ARBA00004141"/>
    </source>
</evidence>
<dbReference type="PANTHER" id="PTHR11048:SF28">
    <property type="entry name" value="4-HYDROXYBENZOATE POLYPRENYLTRANSFERASE, MITOCHONDRIAL"/>
    <property type="match status" value="1"/>
</dbReference>
<keyword evidence="7 8" id="KW-0472">Membrane</keyword>
<proteinExistence type="inferred from homology"/>
<evidence type="ECO:0000256" key="4">
    <source>
        <dbReference type="ARBA" id="ARBA00022679"/>
    </source>
</evidence>
<dbReference type="EMBL" id="JBANRG010000043">
    <property type="protein sequence ID" value="KAK7446660.1"/>
    <property type="molecule type" value="Genomic_DNA"/>
</dbReference>
<comment type="similarity">
    <text evidence="3">Belongs to the UbiA prenyltransferase family.</text>
</comment>
<dbReference type="PANTHER" id="PTHR11048">
    <property type="entry name" value="PRENYLTRANSFERASES"/>
    <property type="match status" value="1"/>
</dbReference>
<feature type="transmembrane region" description="Helical" evidence="8">
    <location>
        <begin position="33"/>
        <end position="54"/>
    </location>
</feature>
<dbReference type="Pfam" id="PF01040">
    <property type="entry name" value="UbiA"/>
    <property type="match status" value="1"/>
</dbReference>
<protein>
    <submittedName>
        <fullName evidence="9">Uncharacterized protein</fullName>
    </submittedName>
</protein>
<evidence type="ECO:0000256" key="6">
    <source>
        <dbReference type="ARBA" id="ARBA00022989"/>
    </source>
</evidence>
<evidence type="ECO:0000256" key="8">
    <source>
        <dbReference type="SAM" id="Phobius"/>
    </source>
</evidence>
<accession>A0ABR1J1S7</accession>
<evidence type="ECO:0000256" key="1">
    <source>
        <dbReference type="ARBA" id="ARBA00001946"/>
    </source>
</evidence>
<dbReference type="Proteomes" id="UP001498398">
    <property type="component" value="Unassembled WGS sequence"/>
</dbReference>
<keyword evidence="6 8" id="KW-1133">Transmembrane helix</keyword>
<feature type="transmembrane region" description="Helical" evidence="8">
    <location>
        <begin position="111"/>
        <end position="128"/>
    </location>
</feature>